<organism evidence="2 3">
    <name type="scientific">Campylobacter corcagiensis</name>
    <dbReference type="NCBI Taxonomy" id="1448857"/>
    <lineage>
        <taxon>Bacteria</taxon>
        <taxon>Pseudomonadati</taxon>
        <taxon>Campylobacterota</taxon>
        <taxon>Epsilonproteobacteria</taxon>
        <taxon>Campylobacterales</taxon>
        <taxon>Campylobacteraceae</taxon>
        <taxon>Campylobacter</taxon>
    </lineage>
</organism>
<protein>
    <submittedName>
        <fullName evidence="2">Helix-hairpin-helix domain-containing protein</fullName>
    </submittedName>
</protein>
<name>A0A7M1LFS6_9BACT</name>
<evidence type="ECO:0000313" key="3">
    <source>
        <dbReference type="Proteomes" id="UP000594749"/>
    </source>
</evidence>
<dbReference type="SUPFAM" id="SSF47781">
    <property type="entry name" value="RuvA domain 2-like"/>
    <property type="match status" value="1"/>
</dbReference>
<dbReference type="PANTHER" id="PTHR21180:SF32">
    <property type="entry name" value="ENDONUCLEASE_EXONUCLEASE_PHOSPHATASE FAMILY DOMAIN-CONTAINING PROTEIN 1"/>
    <property type="match status" value="1"/>
</dbReference>
<dbReference type="Pfam" id="PF12836">
    <property type="entry name" value="HHH_3"/>
    <property type="match status" value="1"/>
</dbReference>
<dbReference type="Proteomes" id="UP000594749">
    <property type="component" value="Chromosome"/>
</dbReference>
<dbReference type="EMBL" id="CP063078">
    <property type="protein sequence ID" value="QOQ87280.1"/>
    <property type="molecule type" value="Genomic_DNA"/>
</dbReference>
<evidence type="ECO:0000256" key="1">
    <source>
        <dbReference type="SAM" id="SignalP"/>
    </source>
</evidence>
<dbReference type="Gene3D" id="1.10.150.320">
    <property type="entry name" value="Photosystem II 12 kDa extrinsic protein"/>
    <property type="match status" value="1"/>
</dbReference>
<evidence type="ECO:0000313" key="2">
    <source>
        <dbReference type="EMBL" id="QOQ87280.1"/>
    </source>
</evidence>
<dbReference type="RefSeq" id="WP_172658546.1">
    <property type="nucleotide sequence ID" value="NZ_CP053842.1"/>
</dbReference>
<feature type="signal peptide" evidence="1">
    <location>
        <begin position="1"/>
        <end position="18"/>
    </location>
</feature>
<feature type="chain" id="PRO_5029697492" evidence="1">
    <location>
        <begin position="19"/>
        <end position="101"/>
    </location>
</feature>
<proteinExistence type="predicted"/>
<gene>
    <name evidence="2" type="ORF">IMC76_08755</name>
</gene>
<accession>A0A7M1LFS6</accession>
<keyword evidence="3" id="KW-1185">Reference proteome</keyword>
<dbReference type="InterPro" id="IPR010994">
    <property type="entry name" value="RuvA_2-like"/>
</dbReference>
<dbReference type="InterPro" id="IPR051675">
    <property type="entry name" value="Endo/Exo/Phosphatase_dom_1"/>
</dbReference>
<keyword evidence="1" id="KW-0732">Signal</keyword>
<dbReference type="PANTHER" id="PTHR21180">
    <property type="entry name" value="ENDONUCLEASE/EXONUCLEASE/PHOSPHATASE FAMILY DOMAIN-CONTAINING PROTEIN 1"/>
    <property type="match status" value="1"/>
</dbReference>
<reference evidence="2 3" key="1">
    <citation type="submission" date="2020-10" db="EMBL/GenBank/DDBJ databases">
        <title>Campylobacter and Helicobacter PacBio genomes.</title>
        <authorList>
            <person name="Lane C."/>
        </authorList>
    </citation>
    <scope>NUCLEOTIDE SEQUENCE [LARGE SCALE GENOMIC DNA]</scope>
    <source>
        <strain evidence="2 3">2016D-0077</strain>
    </source>
</reference>
<sequence length="101" mass="11753">MKKLLLFLVFSFSMLFGAVNINTASKEELMTLKGIGEGKAKAIIEYREKNKFDKPEDIKNVFSHLKWDGFVYKMGIFNFKRLSLAAKFPILNAKKDFKFYD</sequence>
<dbReference type="AlphaFoldDB" id="A0A7M1LFS6"/>